<evidence type="ECO:0000256" key="1">
    <source>
        <dbReference type="ARBA" id="ARBA00006174"/>
    </source>
</evidence>
<dbReference type="InterPro" id="IPR005656">
    <property type="entry name" value="MmgE_PrpD"/>
</dbReference>
<evidence type="ECO:0000313" key="5">
    <source>
        <dbReference type="Proteomes" id="UP000077875"/>
    </source>
</evidence>
<evidence type="ECO:0008006" key="6">
    <source>
        <dbReference type="Google" id="ProtNLM"/>
    </source>
</evidence>
<dbReference type="EMBL" id="CP015243">
    <property type="protein sequence ID" value="ANF58179.1"/>
    <property type="molecule type" value="Genomic_DNA"/>
</dbReference>
<protein>
    <recommendedName>
        <fullName evidence="6">2-methylcitrate dehydratase</fullName>
    </recommendedName>
</protein>
<dbReference type="RefSeq" id="WP_064123078.1">
    <property type="nucleotide sequence ID" value="NZ_CP015243.1"/>
</dbReference>
<accession>A0A172YFX6</accession>
<name>A0A172YFX6_9GAMM</name>
<evidence type="ECO:0000259" key="2">
    <source>
        <dbReference type="Pfam" id="PF03972"/>
    </source>
</evidence>
<dbReference type="InterPro" id="IPR045337">
    <property type="entry name" value="MmgE_PrpD_C"/>
</dbReference>
<dbReference type="InterPro" id="IPR042183">
    <property type="entry name" value="MmgE/PrpD_sf_1"/>
</dbReference>
<dbReference type="Pfam" id="PF03972">
    <property type="entry name" value="MmgE_PrpD_N"/>
    <property type="match status" value="1"/>
</dbReference>
<keyword evidence="5" id="KW-1185">Reference proteome</keyword>
<feature type="domain" description="MmgE/PrpD C-terminal" evidence="3">
    <location>
        <begin position="265"/>
        <end position="424"/>
    </location>
</feature>
<dbReference type="KEGG" id="haa:A5892_12465"/>
<proteinExistence type="inferred from homology"/>
<dbReference type="PANTHER" id="PTHR16943">
    <property type="entry name" value="2-METHYLCITRATE DEHYDRATASE-RELATED"/>
    <property type="match status" value="1"/>
</dbReference>
<dbReference type="Pfam" id="PF19305">
    <property type="entry name" value="MmgE_PrpD_C"/>
    <property type="match status" value="1"/>
</dbReference>
<organism evidence="4 5">
    <name type="scientific">Halotalea alkalilenta</name>
    <dbReference type="NCBI Taxonomy" id="376489"/>
    <lineage>
        <taxon>Bacteria</taxon>
        <taxon>Pseudomonadati</taxon>
        <taxon>Pseudomonadota</taxon>
        <taxon>Gammaproteobacteria</taxon>
        <taxon>Oceanospirillales</taxon>
        <taxon>Halomonadaceae</taxon>
        <taxon>Halotalea</taxon>
    </lineage>
</organism>
<dbReference type="InterPro" id="IPR036148">
    <property type="entry name" value="MmgE/PrpD_sf"/>
</dbReference>
<feature type="domain" description="MmgE/PrpD N-terminal" evidence="2">
    <location>
        <begin position="5"/>
        <end position="246"/>
    </location>
</feature>
<dbReference type="STRING" id="376489.A5892_12465"/>
<dbReference type="Gene3D" id="3.30.1330.120">
    <property type="entry name" value="2-methylcitrate dehydratase PrpD"/>
    <property type="match status" value="1"/>
</dbReference>
<reference evidence="4 5" key="1">
    <citation type="submission" date="2016-04" db="EMBL/GenBank/DDBJ databases">
        <title>Complete Genome Sequence of Halotalea alkalilenta IHB B 13600.</title>
        <authorList>
            <person name="Swarnkar M.K."/>
            <person name="Sharma A."/>
            <person name="Kaushal K."/>
            <person name="Soni R."/>
            <person name="Rana S."/>
            <person name="Singh A.K."/>
            <person name="Gulati A."/>
        </authorList>
    </citation>
    <scope>NUCLEOTIDE SEQUENCE [LARGE SCALE GENOMIC DNA]</scope>
    <source>
        <strain evidence="4 5">IHB B 13600</strain>
    </source>
</reference>
<comment type="similarity">
    <text evidence="1">Belongs to the PrpD family.</text>
</comment>
<dbReference type="Proteomes" id="UP000077875">
    <property type="component" value="Chromosome"/>
</dbReference>
<dbReference type="InterPro" id="IPR042188">
    <property type="entry name" value="MmgE/PrpD_sf_2"/>
</dbReference>
<dbReference type="AlphaFoldDB" id="A0A172YFX6"/>
<dbReference type="PANTHER" id="PTHR16943:SF8">
    <property type="entry name" value="2-METHYLCITRATE DEHYDRATASE"/>
    <property type="match status" value="1"/>
</dbReference>
<dbReference type="GO" id="GO:0016829">
    <property type="term" value="F:lyase activity"/>
    <property type="evidence" value="ECO:0007669"/>
    <property type="project" value="InterPro"/>
</dbReference>
<evidence type="ECO:0000259" key="3">
    <source>
        <dbReference type="Pfam" id="PF19305"/>
    </source>
</evidence>
<dbReference type="SUPFAM" id="SSF103378">
    <property type="entry name" value="2-methylcitrate dehydratase PrpD"/>
    <property type="match status" value="1"/>
</dbReference>
<sequence length="450" mass="48088">MTLCQQFAHYALGQHAQSLSEAQRSALRRVLMDWLGCAIAGADAEVVVALKDSLEVEGPAADGFVLDSRRLGIRSAAMINAVAAHALELDDIYKEGLFHPGAPVIAAALAVAESRGASIDELLVAILVGYEISTRIATVINPGHYRFWHTTGTVGCIGAAAAAAMLLKCDEEQFAHALANATTFASGLQQAFRSAAMTKPLHAGHAADTGVWTALAARRGVTGALDILEGDAGFGAAMGGSPDWRLALADLGQVCNTASITFKRHACCGQTFSAVDAVLKLRPELLDALERIERIDVFTNQQSLAMTANAAPTDPLAARFSMAYVLASALHHGDVGMSAFEPERINDPAVRRLMPRVQVQVDAAIDASFPAKRSARIRIQLSDGRVLEHFQSHRKGDPEDPLSDEELEAKFLASAASNLPRERAVAMLERLRRLEDVACLDVLLETVRRG</sequence>
<dbReference type="Gene3D" id="1.10.4100.10">
    <property type="entry name" value="2-methylcitrate dehydratase PrpD"/>
    <property type="match status" value="1"/>
</dbReference>
<gene>
    <name evidence="4" type="ORF">A5892_12465</name>
</gene>
<evidence type="ECO:0000313" key="4">
    <source>
        <dbReference type="EMBL" id="ANF58179.1"/>
    </source>
</evidence>
<dbReference type="InterPro" id="IPR045336">
    <property type="entry name" value="MmgE_PrpD_N"/>
</dbReference>